<dbReference type="Proteomes" id="UP000664081">
    <property type="component" value="Unassembled WGS sequence"/>
</dbReference>
<dbReference type="RefSeq" id="WP_207572570.1">
    <property type="nucleotide sequence ID" value="NZ_JAFNLQ010000014.1"/>
</dbReference>
<keyword evidence="2" id="KW-1185">Reference proteome</keyword>
<comment type="caution">
    <text evidence="1">The sequence shown here is derived from an EMBL/GenBank/DDBJ whole genome shotgun (WGS) entry which is preliminary data.</text>
</comment>
<sequence>MVTKQFIKQNLECSDIYAQKLINYAQGDEKVLYNLFIQKLNERRTRQAICEVG</sequence>
<protein>
    <submittedName>
        <fullName evidence="1">Uncharacterized protein</fullName>
    </submittedName>
</protein>
<gene>
    <name evidence="1" type="ORF">J3T88_06275</name>
</gene>
<reference evidence="1 2" key="1">
    <citation type="submission" date="2021-03" db="EMBL/GenBank/DDBJ databases">
        <title>Staphylococci and Mammaliicocci in bats.</title>
        <authorList>
            <person name="Fountain K."/>
        </authorList>
    </citation>
    <scope>NUCLEOTIDE SEQUENCE [LARGE SCALE GENOMIC DNA]</scope>
    <source>
        <strain evidence="1 2">18_1_E_SW</strain>
    </source>
</reference>
<dbReference type="EMBL" id="JAFNLT010000004">
    <property type="protein sequence ID" value="MBO1226932.1"/>
    <property type="molecule type" value="Genomic_DNA"/>
</dbReference>
<proteinExistence type="predicted"/>
<evidence type="ECO:0000313" key="2">
    <source>
        <dbReference type="Proteomes" id="UP000664081"/>
    </source>
</evidence>
<name>A0ABS3L073_9STAP</name>
<organism evidence="1 2">
    <name type="scientific">Staphylococcus nepalensis</name>
    <dbReference type="NCBI Taxonomy" id="214473"/>
    <lineage>
        <taxon>Bacteria</taxon>
        <taxon>Bacillati</taxon>
        <taxon>Bacillota</taxon>
        <taxon>Bacilli</taxon>
        <taxon>Bacillales</taxon>
        <taxon>Staphylococcaceae</taxon>
        <taxon>Staphylococcus</taxon>
    </lineage>
</organism>
<evidence type="ECO:0000313" key="1">
    <source>
        <dbReference type="EMBL" id="MBO1226932.1"/>
    </source>
</evidence>
<accession>A0ABS3L073</accession>